<dbReference type="AlphaFoldDB" id="A0A1I0WAU2"/>
<proteinExistence type="predicted"/>
<dbReference type="Proteomes" id="UP000199012">
    <property type="component" value="Unassembled WGS sequence"/>
</dbReference>
<sequence length="50" mass="4951">MSTRHRPWDLLVVGGGTAGLVGATAAAPLGARAALVGLRRASTPDGDRPG</sequence>
<dbReference type="RefSeq" id="WP_175499251.1">
    <property type="nucleotide sequence ID" value="NZ_BONM01000012.1"/>
</dbReference>
<dbReference type="Gene3D" id="3.50.50.60">
    <property type="entry name" value="FAD/NAD(P)-binding domain"/>
    <property type="match status" value="1"/>
</dbReference>
<organism evidence="1 2">
    <name type="scientific">Cellulomonas marina</name>
    <dbReference type="NCBI Taxonomy" id="988821"/>
    <lineage>
        <taxon>Bacteria</taxon>
        <taxon>Bacillati</taxon>
        <taxon>Actinomycetota</taxon>
        <taxon>Actinomycetes</taxon>
        <taxon>Micrococcales</taxon>
        <taxon>Cellulomonadaceae</taxon>
        <taxon>Cellulomonas</taxon>
    </lineage>
</organism>
<accession>A0A1I0WAU2</accession>
<name>A0A1I0WAU2_9CELL</name>
<evidence type="ECO:0000313" key="1">
    <source>
        <dbReference type="EMBL" id="SFA85330.1"/>
    </source>
</evidence>
<dbReference type="InterPro" id="IPR036188">
    <property type="entry name" value="FAD/NAD-bd_sf"/>
</dbReference>
<dbReference type="EMBL" id="FOKA01000002">
    <property type="protein sequence ID" value="SFA85330.1"/>
    <property type="molecule type" value="Genomic_DNA"/>
</dbReference>
<protein>
    <submittedName>
        <fullName evidence="1">Uncharacterized protein</fullName>
    </submittedName>
</protein>
<gene>
    <name evidence="1" type="ORF">SAMN05421867_102297</name>
</gene>
<dbReference type="STRING" id="988821.SAMN05421867_102297"/>
<evidence type="ECO:0000313" key="2">
    <source>
        <dbReference type="Proteomes" id="UP000199012"/>
    </source>
</evidence>
<reference evidence="1 2" key="1">
    <citation type="submission" date="2016-10" db="EMBL/GenBank/DDBJ databases">
        <authorList>
            <person name="de Groot N.N."/>
        </authorList>
    </citation>
    <scope>NUCLEOTIDE SEQUENCE [LARGE SCALE GENOMIC DNA]</scope>
    <source>
        <strain evidence="1 2">CGMCC 4.6945</strain>
    </source>
</reference>
<keyword evidence="2" id="KW-1185">Reference proteome</keyword>
<dbReference type="SUPFAM" id="SSF51905">
    <property type="entry name" value="FAD/NAD(P)-binding domain"/>
    <property type="match status" value="1"/>
</dbReference>